<keyword evidence="1" id="KW-0732">Signal</keyword>
<dbReference type="RefSeq" id="WP_330195748.1">
    <property type="nucleotide sequence ID" value="NZ_JAZDRO010000002.1"/>
</dbReference>
<evidence type="ECO:0000313" key="3">
    <source>
        <dbReference type="Proteomes" id="UP001310692"/>
    </source>
</evidence>
<sequence>MPLFMSAVASALALSTPASITIDPLPFGQDVEPSAGFIAEHCTASEVRELDPATMPLATTSYRQVDCEGFDYFGGERRAEFVYADGALTHVWVLVEADELDALQREFETAYGSPDHDTADFAAFNARNTAIRRDVPEALYYSDAAAPLFQQWFASTAQ</sequence>
<name>A0ABU7LXE4_9PROT</name>
<gene>
    <name evidence="2" type="ORF">V0U35_05900</name>
</gene>
<dbReference type="EMBL" id="JAZDRO010000002">
    <property type="protein sequence ID" value="MEE2566208.1"/>
    <property type="molecule type" value="Genomic_DNA"/>
</dbReference>
<proteinExistence type="predicted"/>
<feature type="signal peptide" evidence="1">
    <location>
        <begin position="1"/>
        <end position="20"/>
    </location>
</feature>
<feature type="chain" id="PRO_5045293751" evidence="1">
    <location>
        <begin position="21"/>
        <end position="158"/>
    </location>
</feature>
<evidence type="ECO:0000256" key="1">
    <source>
        <dbReference type="SAM" id="SignalP"/>
    </source>
</evidence>
<dbReference type="Proteomes" id="UP001310692">
    <property type="component" value="Unassembled WGS sequence"/>
</dbReference>
<comment type="caution">
    <text evidence="2">The sequence shown here is derived from an EMBL/GenBank/DDBJ whole genome shotgun (WGS) entry which is preliminary data.</text>
</comment>
<organism evidence="2 3">
    <name type="scientific">Hyphobacterium marinum</name>
    <dbReference type="NCBI Taxonomy" id="3116574"/>
    <lineage>
        <taxon>Bacteria</taxon>
        <taxon>Pseudomonadati</taxon>
        <taxon>Pseudomonadota</taxon>
        <taxon>Alphaproteobacteria</taxon>
        <taxon>Maricaulales</taxon>
        <taxon>Maricaulaceae</taxon>
        <taxon>Hyphobacterium</taxon>
    </lineage>
</organism>
<accession>A0ABU7LXE4</accession>
<reference evidence="2 3" key="1">
    <citation type="submission" date="2024-01" db="EMBL/GenBank/DDBJ databases">
        <title>Hyphobacterium bacterium isolated from marine sediment.</title>
        <authorList>
            <person name="Zhao S."/>
        </authorList>
    </citation>
    <scope>NUCLEOTIDE SEQUENCE [LARGE SCALE GENOMIC DNA]</scope>
    <source>
        <strain evidence="2 3">Y60-23</strain>
    </source>
</reference>
<evidence type="ECO:0000313" key="2">
    <source>
        <dbReference type="EMBL" id="MEE2566208.1"/>
    </source>
</evidence>
<protein>
    <submittedName>
        <fullName evidence="2">Uncharacterized protein</fullName>
    </submittedName>
</protein>
<keyword evidence="3" id="KW-1185">Reference proteome</keyword>